<evidence type="ECO:0000313" key="5">
    <source>
        <dbReference type="Proteomes" id="UP000266691"/>
    </source>
</evidence>
<dbReference type="InterPro" id="IPR029058">
    <property type="entry name" value="AB_hydrolase_fold"/>
</dbReference>
<comment type="similarity">
    <text evidence="1">Belongs to the esterase D family.</text>
</comment>
<dbReference type="EMBL" id="QXFI01000033">
    <property type="protein sequence ID" value="RIV42916.1"/>
    <property type="molecule type" value="Genomic_DNA"/>
</dbReference>
<accession>A0A3A1NHI7</accession>
<dbReference type="SUPFAM" id="SSF53474">
    <property type="entry name" value="alpha/beta-Hydrolases"/>
    <property type="match status" value="1"/>
</dbReference>
<dbReference type="Proteomes" id="UP000266691">
    <property type="component" value="Unassembled WGS sequence"/>
</dbReference>
<keyword evidence="6" id="KW-1185">Reference proteome</keyword>
<evidence type="ECO:0000313" key="3">
    <source>
        <dbReference type="EMBL" id="RIV42916.1"/>
    </source>
</evidence>
<dbReference type="AlphaFoldDB" id="A0A3A1NHI7"/>
<organism evidence="3 5">
    <name type="scientific">Flagellimonas pelagia</name>
    <dbReference type="NCBI Taxonomy" id="2306998"/>
    <lineage>
        <taxon>Bacteria</taxon>
        <taxon>Pseudomonadati</taxon>
        <taxon>Bacteroidota</taxon>
        <taxon>Flavobacteriia</taxon>
        <taxon>Flavobacteriales</taxon>
        <taxon>Flavobacteriaceae</taxon>
        <taxon>Flagellimonas</taxon>
    </lineage>
</organism>
<evidence type="ECO:0000313" key="4">
    <source>
        <dbReference type="EMBL" id="TXJ92112.1"/>
    </source>
</evidence>
<evidence type="ECO:0000256" key="2">
    <source>
        <dbReference type="ARBA" id="ARBA00022801"/>
    </source>
</evidence>
<gene>
    <name evidence="3" type="ORF">D2V05_14975</name>
    <name evidence="4" type="ORF">FQ017_14840</name>
</gene>
<dbReference type="InterPro" id="IPR052558">
    <property type="entry name" value="Siderophore_Hydrolase_D"/>
</dbReference>
<dbReference type="EMBL" id="VNWK01000033">
    <property type="protein sequence ID" value="TXJ92112.1"/>
    <property type="molecule type" value="Genomic_DNA"/>
</dbReference>
<dbReference type="PANTHER" id="PTHR40841:SF2">
    <property type="entry name" value="SIDEROPHORE-DEGRADING ESTERASE (EUROFUNG)"/>
    <property type="match status" value="1"/>
</dbReference>
<proteinExistence type="inferred from homology"/>
<evidence type="ECO:0000256" key="1">
    <source>
        <dbReference type="ARBA" id="ARBA00005622"/>
    </source>
</evidence>
<comment type="caution">
    <text evidence="3">The sequence shown here is derived from an EMBL/GenBank/DDBJ whole genome shotgun (WGS) entry which is preliminary data.</text>
</comment>
<dbReference type="Pfam" id="PF00756">
    <property type="entry name" value="Esterase"/>
    <property type="match status" value="1"/>
</dbReference>
<dbReference type="GO" id="GO:0016788">
    <property type="term" value="F:hydrolase activity, acting on ester bonds"/>
    <property type="evidence" value="ECO:0007669"/>
    <property type="project" value="TreeGrafter"/>
</dbReference>
<keyword evidence="2 3" id="KW-0378">Hydrolase</keyword>
<dbReference type="Gene3D" id="3.40.50.1820">
    <property type="entry name" value="alpha/beta hydrolase"/>
    <property type="match status" value="1"/>
</dbReference>
<reference evidence="4 6" key="2">
    <citation type="submission" date="2019-07" db="EMBL/GenBank/DDBJ databases">
        <title>Draft genome of two Muricauda strains isolated from deep sea.</title>
        <authorList>
            <person name="Sun C."/>
        </authorList>
    </citation>
    <scope>NUCLEOTIDE SEQUENCE [LARGE SCALE GENOMIC DNA]</scope>
    <source>
        <strain evidence="4 6">72</strain>
    </source>
</reference>
<dbReference type="Proteomes" id="UP000321621">
    <property type="component" value="Unassembled WGS sequence"/>
</dbReference>
<evidence type="ECO:0000313" key="6">
    <source>
        <dbReference type="Proteomes" id="UP000321621"/>
    </source>
</evidence>
<reference evidence="3 5" key="1">
    <citation type="submission" date="2018-08" db="EMBL/GenBank/DDBJ databases">
        <title>Proposal of Muricauda 72 sp.nov. and Muricauda NH166 sp.nov., isolated from seawater.</title>
        <authorList>
            <person name="Cheng H."/>
            <person name="Wu Y.-H."/>
            <person name="Guo L.-L."/>
            <person name="Xu X.-W."/>
        </authorList>
    </citation>
    <scope>NUCLEOTIDE SEQUENCE [LARGE SCALE GENOMIC DNA]</scope>
    <source>
        <strain evidence="3 5">72</strain>
    </source>
</reference>
<name>A0A3A1NHI7_9FLAO</name>
<dbReference type="OrthoDB" id="9784036at2"/>
<dbReference type="PANTHER" id="PTHR40841">
    <property type="entry name" value="SIDEROPHORE TRIACETYLFUSARININE C ESTERASE"/>
    <property type="match status" value="1"/>
</dbReference>
<dbReference type="InterPro" id="IPR000801">
    <property type="entry name" value="Esterase-like"/>
</dbReference>
<protein>
    <submittedName>
        <fullName evidence="3">Alpha/beta hydrolase</fullName>
    </submittedName>
</protein>
<sequence length="285" mass="33098">MLLKSRVLLKKKFLIPLFFLLLFSRQMVVGQDRNTIELGHFISVHSTILNEERSILVSLPDSYNDPSKTDQLYPIIILLDGYVHFKTTLAIVHFLGSRTNRNYLMPETIVVAIENVDRERDFTITKLQTKRANTMGGGKKFLDFIETELIPYVDNHYRAAPHRTLIGHSLGGLLTVNAYLDPNSLFDAYLAIDPSIWWDETTMESKLASMTLTSINKKLYWATANQGETNYEKNKKRHDRFVAMMGERWDDKLQVKHDYFEKENHRSVPLPALYEGLKYLNETHE</sequence>